<keyword evidence="1" id="KW-1133">Transmembrane helix</keyword>
<sequence>MVTTLIGPSKSGDVPSRTYDVYYGSDVYIPVSGYIWTGSSAVCDVSICVTMIYSLLKNHHAMMSQTRRIVDRLIRLIIGAGTITGVCFNTCHSVVITKIY</sequence>
<evidence type="ECO:0000259" key="2">
    <source>
        <dbReference type="Pfam" id="PF20152"/>
    </source>
</evidence>
<organism evidence="3 4">
    <name type="scientific">Amanita thiersii Skay4041</name>
    <dbReference type="NCBI Taxonomy" id="703135"/>
    <lineage>
        <taxon>Eukaryota</taxon>
        <taxon>Fungi</taxon>
        <taxon>Dikarya</taxon>
        <taxon>Basidiomycota</taxon>
        <taxon>Agaricomycotina</taxon>
        <taxon>Agaricomycetes</taxon>
        <taxon>Agaricomycetidae</taxon>
        <taxon>Agaricales</taxon>
        <taxon>Pluteineae</taxon>
        <taxon>Amanitaceae</taxon>
        <taxon>Amanita</taxon>
    </lineage>
</organism>
<keyword evidence="4" id="KW-1185">Reference proteome</keyword>
<gene>
    <name evidence="3" type="ORF">AMATHDRAFT_66186</name>
</gene>
<dbReference type="Pfam" id="PF20152">
    <property type="entry name" value="DUF6534"/>
    <property type="match status" value="1"/>
</dbReference>
<evidence type="ECO:0000313" key="4">
    <source>
        <dbReference type="Proteomes" id="UP000242287"/>
    </source>
</evidence>
<dbReference type="EMBL" id="KZ302075">
    <property type="protein sequence ID" value="PFH48148.1"/>
    <property type="molecule type" value="Genomic_DNA"/>
</dbReference>
<dbReference type="InterPro" id="IPR045339">
    <property type="entry name" value="DUF6534"/>
</dbReference>
<dbReference type="Proteomes" id="UP000242287">
    <property type="component" value="Unassembled WGS sequence"/>
</dbReference>
<evidence type="ECO:0000313" key="3">
    <source>
        <dbReference type="EMBL" id="PFH48148.1"/>
    </source>
</evidence>
<feature type="domain" description="DUF6534" evidence="2">
    <location>
        <begin position="40"/>
        <end position="91"/>
    </location>
</feature>
<keyword evidence="1" id="KW-0472">Membrane</keyword>
<feature type="transmembrane region" description="Helical" evidence="1">
    <location>
        <begin position="34"/>
        <end position="56"/>
    </location>
</feature>
<name>A0A2A9NDK7_9AGAR</name>
<evidence type="ECO:0000256" key="1">
    <source>
        <dbReference type="SAM" id="Phobius"/>
    </source>
</evidence>
<dbReference type="AlphaFoldDB" id="A0A2A9NDK7"/>
<reference evidence="3 4" key="1">
    <citation type="submission" date="2014-02" db="EMBL/GenBank/DDBJ databases">
        <title>Transposable element dynamics among asymbiotic and ectomycorrhizal Amanita fungi.</title>
        <authorList>
            <consortium name="DOE Joint Genome Institute"/>
            <person name="Hess J."/>
            <person name="Skrede I."/>
            <person name="Wolfe B."/>
            <person name="LaButti K."/>
            <person name="Ohm R.A."/>
            <person name="Grigoriev I.V."/>
            <person name="Pringle A."/>
        </authorList>
    </citation>
    <scope>NUCLEOTIDE SEQUENCE [LARGE SCALE GENOMIC DNA]</scope>
    <source>
        <strain evidence="3 4">SKay4041</strain>
    </source>
</reference>
<feature type="transmembrane region" description="Helical" evidence="1">
    <location>
        <begin position="76"/>
        <end position="96"/>
    </location>
</feature>
<accession>A0A2A9NDK7</accession>
<keyword evidence="1" id="KW-0812">Transmembrane</keyword>
<protein>
    <recommendedName>
        <fullName evidence="2">DUF6534 domain-containing protein</fullName>
    </recommendedName>
</protein>
<proteinExistence type="predicted"/>